<dbReference type="InterPro" id="IPR004136">
    <property type="entry name" value="NMO"/>
</dbReference>
<dbReference type="AlphaFoldDB" id="A0A0U1P3L0"/>
<keyword evidence="5" id="KW-0216">Detoxification</keyword>
<accession>A0A0U1P3L0</accession>
<evidence type="ECO:0000256" key="5">
    <source>
        <dbReference type="ARBA" id="ARBA00022575"/>
    </source>
</evidence>
<comment type="similarity">
    <text evidence="3">Belongs to the nitronate monooxygenase family. NMO class I subfamily.</text>
</comment>
<proteinExistence type="inferred from homology"/>
<evidence type="ECO:0000256" key="12">
    <source>
        <dbReference type="ARBA" id="ARBA00049401"/>
    </source>
</evidence>
<gene>
    <name evidence="13" type="ORF">BN000_05013</name>
</gene>
<evidence type="ECO:0000256" key="10">
    <source>
        <dbReference type="ARBA" id="ARBA00023033"/>
    </source>
</evidence>
<dbReference type="GO" id="GO:0000166">
    <property type="term" value="F:nucleotide binding"/>
    <property type="evidence" value="ECO:0007669"/>
    <property type="project" value="UniProtKB-KW"/>
</dbReference>
<name>A0A0U1P3L0_9BACI</name>
<reference evidence="14" key="1">
    <citation type="submission" date="2015-05" db="EMBL/GenBank/DDBJ databases">
        <authorList>
            <person name="Urmite Genomes"/>
        </authorList>
    </citation>
    <scope>NUCLEOTIDE SEQUENCE [LARGE SCALE GENOMIC DNA]</scope>
    <source>
        <strain evidence="14">LF1</strain>
    </source>
</reference>
<dbReference type="FunFam" id="3.20.20.70:FF:000154">
    <property type="entry name" value="Probable nitronate monooxygenase"/>
    <property type="match status" value="1"/>
</dbReference>
<dbReference type="PANTHER" id="PTHR42747:SF3">
    <property type="entry name" value="NITRONATE MONOOXYGENASE-RELATED"/>
    <property type="match status" value="1"/>
</dbReference>
<evidence type="ECO:0000256" key="11">
    <source>
        <dbReference type="ARBA" id="ARBA00031155"/>
    </source>
</evidence>
<evidence type="ECO:0000256" key="1">
    <source>
        <dbReference type="ARBA" id="ARBA00001917"/>
    </source>
</evidence>
<organism evidence="13 14">
    <name type="scientific">Neobacillus massiliamazoniensis</name>
    <dbReference type="NCBI Taxonomy" id="1499688"/>
    <lineage>
        <taxon>Bacteria</taxon>
        <taxon>Bacillati</taxon>
        <taxon>Bacillota</taxon>
        <taxon>Bacilli</taxon>
        <taxon>Bacillales</taxon>
        <taxon>Bacillaceae</taxon>
        <taxon>Neobacillus</taxon>
    </lineage>
</organism>
<dbReference type="GO" id="GO:0051213">
    <property type="term" value="F:dioxygenase activity"/>
    <property type="evidence" value="ECO:0007669"/>
    <property type="project" value="UniProtKB-KW"/>
</dbReference>
<dbReference type="CDD" id="cd04730">
    <property type="entry name" value="NPD_like"/>
    <property type="match status" value="1"/>
</dbReference>
<dbReference type="Gene3D" id="3.20.20.70">
    <property type="entry name" value="Aldolase class I"/>
    <property type="match status" value="1"/>
</dbReference>
<keyword evidence="13" id="KW-0223">Dioxygenase</keyword>
<evidence type="ECO:0000256" key="2">
    <source>
        <dbReference type="ARBA" id="ARBA00003535"/>
    </source>
</evidence>
<keyword evidence="9" id="KW-0560">Oxidoreductase</keyword>
<evidence type="ECO:0000256" key="4">
    <source>
        <dbReference type="ARBA" id="ARBA00013457"/>
    </source>
</evidence>
<dbReference type="GO" id="GO:0009636">
    <property type="term" value="P:response to toxic substance"/>
    <property type="evidence" value="ECO:0007669"/>
    <property type="project" value="UniProtKB-KW"/>
</dbReference>
<keyword evidence="6" id="KW-0285">Flavoprotein</keyword>
<evidence type="ECO:0000313" key="13">
    <source>
        <dbReference type="EMBL" id="CRK84954.1"/>
    </source>
</evidence>
<sequence>MWKNELTRVLNISVPIIQAPMAGGPTSSSLVSAVSNAGGLGMIGAGYMSPSALKQQIQEVKKLTDKPFGVNLFVPTRYIVDDESLQKANSLLEPIRSDLGVEPPRQLPNYDRDMETFHRQINVILEEKISICSSTFGIPSQELMEKLKKKSIMIIGTATSVQEAIMNEMAGMDAVVVQGVESGGHRGTFLGDPEQSLIGLISLIPQVADNIGIPIIAAGGIMDGRGVMAAKCLGAKCVQMGTAFLVCDESGANLLHKDAIMQSTEDKVVLTKSFSGKLARGVNNHFIEVMKPFEDSFPEYPLQNELTNGIRKASKEAGNIECMSLWAGQSPRLAKKQSVKELIDNIKHEIEIFCNQD</sequence>
<dbReference type="SUPFAM" id="SSF51412">
    <property type="entry name" value="Inosine monophosphate dehydrogenase (IMPDH)"/>
    <property type="match status" value="1"/>
</dbReference>
<evidence type="ECO:0000313" key="14">
    <source>
        <dbReference type="Proteomes" id="UP000199087"/>
    </source>
</evidence>
<dbReference type="STRING" id="1499688.BN000_05013"/>
<protein>
    <recommendedName>
        <fullName evidence="4">Probable nitronate monooxygenase</fullName>
    </recommendedName>
    <alternativeName>
        <fullName evidence="11">Propionate 3-nitronate monooxygenase</fullName>
    </alternativeName>
</protein>
<dbReference type="InterPro" id="IPR013785">
    <property type="entry name" value="Aldolase_TIM"/>
</dbReference>
<dbReference type="Pfam" id="PF03060">
    <property type="entry name" value="NMO"/>
    <property type="match status" value="1"/>
</dbReference>
<comment type="cofactor">
    <cofactor evidence="1">
        <name>FMN</name>
        <dbReference type="ChEBI" id="CHEBI:58210"/>
    </cofactor>
</comment>
<dbReference type="EMBL" id="CVRB01000006">
    <property type="protein sequence ID" value="CRK84954.1"/>
    <property type="molecule type" value="Genomic_DNA"/>
</dbReference>
<evidence type="ECO:0000256" key="7">
    <source>
        <dbReference type="ARBA" id="ARBA00022643"/>
    </source>
</evidence>
<comment type="catalytic activity">
    <reaction evidence="12">
        <text>3 propionate 3-nitronate + 3 O2 + H2O = 3 3-oxopropanoate + 2 nitrate + nitrite + H2O2 + 3 H(+)</text>
        <dbReference type="Rhea" id="RHEA:57332"/>
        <dbReference type="ChEBI" id="CHEBI:15377"/>
        <dbReference type="ChEBI" id="CHEBI:15378"/>
        <dbReference type="ChEBI" id="CHEBI:15379"/>
        <dbReference type="ChEBI" id="CHEBI:16240"/>
        <dbReference type="ChEBI" id="CHEBI:16301"/>
        <dbReference type="ChEBI" id="CHEBI:17632"/>
        <dbReference type="ChEBI" id="CHEBI:33190"/>
        <dbReference type="ChEBI" id="CHEBI:136067"/>
    </reaction>
</comment>
<keyword evidence="10" id="KW-0503">Monooxygenase</keyword>
<evidence type="ECO:0000256" key="8">
    <source>
        <dbReference type="ARBA" id="ARBA00022741"/>
    </source>
</evidence>
<evidence type="ECO:0000256" key="9">
    <source>
        <dbReference type="ARBA" id="ARBA00023002"/>
    </source>
</evidence>
<keyword evidence="7" id="KW-0288">FMN</keyword>
<evidence type="ECO:0000256" key="3">
    <source>
        <dbReference type="ARBA" id="ARBA00009881"/>
    </source>
</evidence>
<comment type="function">
    <text evidence="2">Nitronate monooxygenase that uses molecular oxygen to catalyze the oxidative denitrification of alkyl nitronates. Acts on propionate 3-nitronate (P3N), the presumed physiological substrate. Probably functions in the detoxification of P3N, a metabolic poison produced by plants and fungi as a defense mechanism.</text>
</comment>
<dbReference type="Proteomes" id="UP000199087">
    <property type="component" value="Unassembled WGS sequence"/>
</dbReference>
<keyword evidence="14" id="KW-1185">Reference proteome</keyword>
<dbReference type="RefSeq" id="WP_090639446.1">
    <property type="nucleotide sequence ID" value="NZ_CVRB01000006.1"/>
</dbReference>
<dbReference type="PANTHER" id="PTHR42747">
    <property type="entry name" value="NITRONATE MONOOXYGENASE-RELATED"/>
    <property type="match status" value="1"/>
</dbReference>
<evidence type="ECO:0000256" key="6">
    <source>
        <dbReference type="ARBA" id="ARBA00022630"/>
    </source>
</evidence>
<dbReference type="OrthoDB" id="9778912at2"/>
<keyword evidence="8" id="KW-0547">Nucleotide-binding</keyword>
<dbReference type="GO" id="GO:0018580">
    <property type="term" value="F:nitronate monooxygenase activity"/>
    <property type="evidence" value="ECO:0007669"/>
    <property type="project" value="InterPro"/>
</dbReference>